<evidence type="ECO:0000256" key="1">
    <source>
        <dbReference type="ARBA" id="ARBA00004370"/>
    </source>
</evidence>
<dbReference type="InterPro" id="IPR036734">
    <property type="entry name" value="Neur_chan_lig-bd_sf"/>
</dbReference>
<feature type="transmembrane region" description="Helical" evidence="5">
    <location>
        <begin position="339"/>
        <end position="362"/>
    </location>
</feature>
<evidence type="ECO:0000256" key="2">
    <source>
        <dbReference type="ARBA" id="ARBA00022692"/>
    </source>
</evidence>
<proteinExistence type="predicted"/>
<feature type="domain" description="Neurotransmitter-gated ion-channel ligand-binding" evidence="7">
    <location>
        <begin position="29"/>
        <end position="227"/>
    </location>
</feature>
<evidence type="ECO:0000313" key="8">
    <source>
        <dbReference type="EMBL" id="KAK3093086.1"/>
    </source>
</evidence>
<evidence type="ECO:0000313" key="9">
    <source>
        <dbReference type="Proteomes" id="UP001186944"/>
    </source>
</evidence>
<dbReference type="Proteomes" id="UP001186944">
    <property type="component" value="Unassembled WGS sequence"/>
</dbReference>
<keyword evidence="4 5" id="KW-0472">Membrane</keyword>
<dbReference type="GO" id="GO:0005230">
    <property type="term" value="F:extracellular ligand-gated monoatomic ion channel activity"/>
    <property type="evidence" value="ECO:0007669"/>
    <property type="project" value="InterPro"/>
</dbReference>
<keyword evidence="3 5" id="KW-1133">Transmembrane helix</keyword>
<name>A0AA89C3B7_PINIB</name>
<evidence type="ECO:0000256" key="6">
    <source>
        <dbReference type="SAM" id="SignalP"/>
    </source>
</evidence>
<reference evidence="8" key="1">
    <citation type="submission" date="2019-08" db="EMBL/GenBank/DDBJ databases">
        <title>The improved chromosome-level genome for the pearl oyster Pinctada fucata martensii using PacBio sequencing and Hi-C.</title>
        <authorList>
            <person name="Zheng Z."/>
        </authorList>
    </citation>
    <scope>NUCLEOTIDE SEQUENCE</scope>
    <source>
        <strain evidence="8">ZZ-2019</strain>
        <tissue evidence="8">Adductor muscle</tissue>
    </source>
</reference>
<dbReference type="InterPro" id="IPR006202">
    <property type="entry name" value="Neur_chan_lig-bd"/>
</dbReference>
<dbReference type="GO" id="GO:0004888">
    <property type="term" value="F:transmembrane signaling receptor activity"/>
    <property type="evidence" value="ECO:0007669"/>
    <property type="project" value="InterPro"/>
</dbReference>
<dbReference type="GO" id="GO:0016020">
    <property type="term" value="C:membrane"/>
    <property type="evidence" value="ECO:0007669"/>
    <property type="project" value="UniProtKB-SubCell"/>
</dbReference>
<dbReference type="PANTHER" id="PTHR18945">
    <property type="entry name" value="NEUROTRANSMITTER GATED ION CHANNEL"/>
    <property type="match status" value="1"/>
</dbReference>
<dbReference type="InterPro" id="IPR036719">
    <property type="entry name" value="Neuro-gated_channel_TM_sf"/>
</dbReference>
<dbReference type="SUPFAM" id="SSF63712">
    <property type="entry name" value="Nicotinic receptor ligand binding domain-like"/>
    <property type="match status" value="1"/>
</dbReference>
<dbReference type="Gene3D" id="2.70.170.10">
    <property type="entry name" value="Neurotransmitter-gated ion-channel ligand-binding domain"/>
    <property type="match status" value="1"/>
</dbReference>
<keyword evidence="6" id="KW-0732">Signal</keyword>
<protein>
    <recommendedName>
        <fullName evidence="7">Neurotransmitter-gated ion-channel ligand-binding domain-containing protein</fullName>
    </recommendedName>
</protein>
<evidence type="ECO:0000259" key="7">
    <source>
        <dbReference type="Pfam" id="PF02931"/>
    </source>
</evidence>
<evidence type="ECO:0000256" key="3">
    <source>
        <dbReference type="ARBA" id="ARBA00022989"/>
    </source>
</evidence>
<comment type="subcellular location">
    <subcellularLocation>
        <location evidence="1">Membrane</location>
    </subcellularLocation>
</comment>
<comment type="caution">
    <text evidence="8">The sequence shown here is derived from an EMBL/GenBank/DDBJ whole genome shotgun (WGS) entry which is preliminary data.</text>
</comment>
<evidence type="ECO:0000256" key="4">
    <source>
        <dbReference type="ARBA" id="ARBA00023136"/>
    </source>
</evidence>
<evidence type="ECO:0000256" key="5">
    <source>
        <dbReference type="SAM" id="Phobius"/>
    </source>
</evidence>
<dbReference type="EMBL" id="VSWD01000009">
    <property type="protein sequence ID" value="KAK3093086.1"/>
    <property type="molecule type" value="Genomic_DNA"/>
</dbReference>
<gene>
    <name evidence="8" type="ORF">FSP39_010910</name>
</gene>
<feature type="signal peptide" evidence="6">
    <location>
        <begin position="1"/>
        <end position="21"/>
    </location>
</feature>
<dbReference type="AlphaFoldDB" id="A0AA89C3B7"/>
<dbReference type="CDD" id="cd18989">
    <property type="entry name" value="LGIC_ECD_cation"/>
    <property type="match status" value="1"/>
</dbReference>
<dbReference type="SUPFAM" id="SSF90112">
    <property type="entry name" value="Neurotransmitter-gated ion-channel transmembrane pore"/>
    <property type="match status" value="1"/>
</dbReference>
<feature type="transmembrane region" description="Helical" evidence="5">
    <location>
        <begin position="233"/>
        <end position="253"/>
    </location>
</feature>
<keyword evidence="9" id="KW-1185">Reference proteome</keyword>
<organism evidence="8 9">
    <name type="scientific">Pinctada imbricata</name>
    <name type="common">Atlantic pearl-oyster</name>
    <name type="synonym">Pinctada martensii</name>
    <dbReference type="NCBI Taxonomy" id="66713"/>
    <lineage>
        <taxon>Eukaryota</taxon>
        <taxon>Metazoa</taxon>
        <taxon>Spiralia</taxon>
        <taxon>Lophotrochozoa</taxon>
        <taxon>Mollusca</taxon>
        <taxon>Bivalvia</taxon>
        <taxon>Autobranchia</taxon>
        <taxon>Pteriomorphia</taxon>
        <taxon>Pterioida</taxon>
        <taxon>Pterioidea</taxon>
        <taxon>Pteriidae</taxon>
        <taxon>Pinctada</taxon>
    </lineage>
</organism>
<sequence>MDAVSTVTVALLSSLIVTVSSVSFDTTRDLLNYLSQNNTKYIRPVLNQSNPVFIYVSINAYNLMDFDVAAGKLSLLSTFVFNWTDENKAWDASQFDNQDKVHLPKSSIWVPNVLIDNSADLKAILQNDNSPQEIEIHSSGKISFYTSVVFEVLCEPNIQKYPFDEHECEITFITDRSTSDVKLRAYDPIDTSLLKENAVWDISSSWFDHKLTRGLISSITFRLVLKRYSTFQVMNLVIPVMVLVALNLLVFVLPPSQGKGALISTCVIGVAWMFHKDADAKIPIILKSICGKRKASTGLQRIRIGMDGRVSPQDDLREDGDNEAGVNPWQTLARTIDKLFYFGFVLFAFVETLVILLLIIHFM</sequence>
<accession>A0AA89C3B7</accession>
<feature type="chain" id="PRO_5041685208" description="Neurotransmitter-gated ion-channel ligand-binding domain-containing protein" evidence="6">
    <location>
        <begin position="22"/>
        <end position="363"/>
    </location>
</feature>
<dbReference type="InterPro" id="IPR006201">
    <property type="entry name" value="Neur_channel"/>
</dbReference>
<dbReference type="Pfam" id="PF02931">
    <property type="entry name" value="Neur_chan_LBD"/>
    <property type="match status" value="1"/>
</dbReference>
<keyword evidence="2 5" id="KW-0812">Transmembrane</keyword>